<dbReference type="EnsemblPlants" id="AVESA.00010b.r2.4AG0630150.1">
    <property type="protein sequence ID" value="AVESA.00010b.r2.4AG0630150.1.CDS"/>
    <property type="gene ID" value="AVESA.00010b.r2.4AG0630150"/>
</dbReference>
<sequence>MQKACGRCKACTTRNKKKCGSGHKRGRKGCLFIMKESTRLQEEADAAWLKQFGNSLPDRDVSSTKFEEKQFGSVYESDQDHWCELRKEVASHLSNRVVSFALFDGDEMLFACTGIVLPRGSSGLGLTRFLTSSRLVTVFNQKRNKDDRLKVVVRLSNKTRSIPGILGLYDKYIAIVTSLGFGSVRPLDMYQETDLPNAPMMVAAGRAYESCSLMGMTGALTETPIGVDYEDLSASMCQITEVGLGGRGGCKASQGGAQDTP</sequence>
<name>A0ACD5WG35_AVESA</name>
<proteinExistence type="predicted"/>
<accession>A0ACD5WG35</accession>
<reference evidence="1" key="1">
    <citation type="submission" date="2021-05" db="EMBL/GenBank/DDBJ databases">
        <authorList>
            <person name="Scholz U."/>
            <person name="Mascher M."/>
            <person name="Fiebig A."/>
        </authorList>
    </citation>
    <scope>NUCLEOTIDE SEQUENCE [LARGE SCALE GENOMIC DNA]</scope>
</reference>
<protein>
    <submittedName>
        <fullName evidence="1">Uncharacterized protein</fullName>
    </submittedName>
</protein>
<dbReference type="Proteomes" id="UP001732700">
    <property type="component" value="Chromosome 4A"/>
</dbReference>
<reference evidence="1" key="2">
    <citation type="submission" date="2025-09" db="UniProtKB">
        <authorList>
            <consortium name="EnsemblPlants"/>
        </authorList>
    </citation>
    <scope>IDENTIFICATION</scope>
</reference>
<evidence type="ECO:0000313" key="2">
    <source>
        <dbReference type="Proteomes" id="UP001732700"/>
    </source>
</evidence>
<evidence type="ECO:0000313" key="1">
    <source>
        <dbReference type="EnsemblPlants" id="AVESA.00010b.r2.4AG0630150.1.CDS"/>
    </source>
</evidence>
<keyword evidence="2" id="KW-1185">Reference proteome</keyword>
<organism evidence="1 2">
    <name type="scientific">Avena sativa</name>
    <name type="common">Oat</name>
    <dbReference type="NCBI Taxonomy" id="4498"/>
    <lineage>
        <taxon>Eukaryota</taxon>
        <taxon>Viridiplantae</taxon>
        <taxon>Streptophyta</taxon>
        <taxon>Embryophyta</taxon>
        <taxon>Tracheophyta</taxon>
        <taxon>Spermatophyta</taxon>
        <taxon>Magnoliopsida</taxon>
        <taxon>Liliopsida</taxon>
        <taxon>Poales</taxon>
        <taxon>Poaceae</taxon>
        <taxon>BOP clade</taxon>
        <taxon>Pooideae</taxon>
        <taxon>Poodae</taxon>
        <taxon>Poeae</taxon>
        <taxon>Poeae Chloroplast Group 1 (Aveneae type)</taxon>
        <taxon>Aveninae</taxon>
        <taxon>Avena</taxon>
    </lineage>
</organism>